<dbReference type="EMBL" id="OZ034825">
    <property type="protein sequence ID" value="CAL1680324.1"/>
    <property type="molecule type" value="Genomic_DNA"/>
</dbReference>
<protein>
    <recommendedName>
        <fullName evidence="9">RNA (guanine-9-)-methyltransferase domain-containing protein 1</fullName>
    </recommendedName>
</protein>
<evidence type="ECO:0000256" key="1">
    <source>
        <dbReference type="ARBA" id="ARBA00004173"/>
    </source>
</evidence>
<evidence type="ECO:0000256" key="5">
    <source>
        <dbReference type="ARBA" id="ARBA00022694"/>
    </source>
</evidence>
<feature type="domain" description="SAM-dependent MTase TRM10-type" evidence="11">
    <location>
        <begin position="189"/>
        <end position="383"/>
    </location>
</feature>
<dbReference type="GO" id="GO:0097745">
    <property type="term" value="P:mitochondrial tRNA 5'-end processing"/>
    <property type="evidence" value="ECO:0007669"/>
    <property type="project" value="TreeGrafter"/>
</dbReference>
<keyword evidence="6" id="KW-0809">Transit peptide</keyword>
<evidence type="ECO:0000256" key="6">
    <source>
        <dbReference type="ARBA" id="ARBA00022946"/>
    </source>
</evidence>
<dbReference type="Gene3D" id="3.40.1280.30">
    <property type="match status" value="1"/>
</dbReference>
<evidence type="ECO:0000256" key="9">
    <source>
        <dbReference type="ARBA" id="ARBA00029803"/>
    </source>
</evidence>
<evidence type="ECO:0000313" key="12">
    <source>
        <dbReference type="EMBL" id="CAL1680324.1"/>
    </source>
</evidence>
<dbReference type="GO" id="GO:0032259">
    <property type="term" value="P:methylation"/>
    <property type="evidence" value="ECO:0007669"/>
    <property type="project" value="UniProtKB-KW"/>
</dbReference>
<dbReference type="PANTHER" id="PTHR13563">
    <property type="entry name" value="TRNA (GUANINE-9-) METHYLTRANSFERASE"/>
    <property type="match status" value="1"/>
</dbReference>
<dbReference type="InterPro" id="IPR028564">
    <property type="entry name" value="MT_TRM10-typ"/>
</dbReference>
<dbReference type="AlphaFoldDB" id="A0AAV2NLV9"/>
<keyword evidence="7 10" id="KW-0175">Coiled coil</keyword>
<evidence type="ECO:0000313" key="13">
    <source>
        <dbReference type="Proteomes" id="UP001497644"/>
    </source>
</evidence>
<gene>
    <name evidence="12" type="ORF">LPLAT_LOCUS6373</name>
</gene>
<name>A0AAV2NLV9_9HYME</name>
<comment type="subcellular location">
    <subcellularLocation>
        <location evidence="1">Mitochondrion</location>
    </subcellularLocation>
</comment>
<dbReference type="GO" id="GO:0005739">
    <property type="term" value="C:mitochondrion"/>
    <property type="evidence" value="ECO:0007669"/>
    <property type="project" value="UniProtKB-SubCell"/>
</dbReference>
<dbReference type="PROSITE" id="PS51675">
    <property type="entry name" value="SAM_MT_TRM10"/>
    <property type="match status" value="1"/>
</dbReference>
<dbReference type="GO" id="GO:0070131">
    <property type="term" value="P:positive regulation of mitochondrial translation"/>
    <property type="evidence" value="ECO:0007669"/>
    <property type="project" value="TreeGrafter"/>
</dbReference>
<evidence type="ECO:0000259" key="11">
    <source>
        <dbReference type="PROSITE" id="PS51675"/>
    </source>
</evidence>
<dbReference type="Proteomes" id="UP001497644">
    <property type="component" value="Chromosome 2"/>
</dbReference>
<dbReference type="GO" id="GO:0000049">
    <property type="term" value="F:tRNA binding"/>
    <property type="evidence" value="ECO:0007669"/>
    <property type="project" value="TreeGrafter"/>
</dbReference>
<proteinExistence type="predicted"/>
<evidence type="ECO:0000256" key="10">
    <source>
        <dbReference type="SAM" id="Coils"/>
    </source>
</evidence>
<evidence type="ECO:0000256" key="7">
    <source>
        <dbReference type="ARBA" id="ARBA00023054"/>
    </source>
</evidence>
<evidence type="ECO:0000256" key="3">
    <source>
        <dbReference type="ARBA" id="ARBA00022679"/>
    </source>
</evidence>
<evidence type="ECO:0000256" key="8">
    <source>
        <dbReference type="ARBA" id="ARBA00023128"/>
    </source>
</evidence>
<keyword evidence="5" id="KW-0819">tRNA processing</keyword>
<evidence type="ECO:0000256" key="2">
    <source>
        <dbReference type="ARBA" id="ARBA00022603"/>
    </source>
</evidence>
<dbReference type="InterPro" id="IPR038459">
    <property type="entry name" value="MT_TRM10-typ_sf"/>
</dbReference>
<feature type="coiled-coil region" evidence="10">
    <location>
        <begin position="132"/>
        <end position="159"/>
    </location>
</feature>
<sequence>MYNYMRRCLVVSVKFHRKFLTQSVHKDISSHVTDCHTSRWSHMIYKRFCCQAPIEEDDRTSINVRNNSQQKLDEFLADPENKKVFQILELEVDVMRHNAEKVPENINPKDWLVLVKLTTKTQRKKYLKFLFLNEKSQEHKKAKKELKKTEALAKKAEAEQVEDTGEIKYGLSHNTLFLRIYESTINRFYNGQLLQAMMFEPKIVFDCGYEDNMNQREIHNCAKQLTLSFASNRIHVNPMFLHFCNLKEDGLLMEYFSTNMPNILDDDFPATITSQSYLDLFPRDQLLYLTPHCRTDITEYNPDMVYIIGALVDKSDSKPFSLAKAKKDGIQMAKLPLEKYLAWGSSSDKSLTLNQVMNILLDLRHTKDWKKALEHIPNRKLKEAREHRLQSKLKKILGKAETQRSNILNSNSEIQTDFTFASRKSSN</sequence>
<dbReference type="InterPro" id="IPR007356">
    <property type="entry name" value="tRNA_m1G_MeTrfase_euk"/>
</dbReference>
<keyword evidence="8" id="KW-0496">Mitochondrion</keyword>
<keyword evidence="3" id="KW-0808">Transferase</keyword>
<accession>A0AAV2NLV9</accession>
<dbReference type="InterPro" id="IPR025812">
    <property type="entry name" value="Trm10_C_MTase_dom"/>
</dbReference>
<dbReference type="PANTHER" id="PTHR13563:SF5">
    <property type="entry name" value="TRNA METHYLTRANSFERASE 10 HOMOLOG C"/>
    <property type="match status" value="1"/>
</dbReference>
<dbReference type="CDD" id="cd18102">
    <property type="entry name" value="Trm10_MRRP1"/>
    <property type="match status" value="1"/>
</dbReference>
<dbReference type="GO" id="GO:0005654">
    <property type="term" value="C:nucleoplasm"/>
    <property type="evidence" value="ECO:0007669"/>
    <property type="project" value="TreeGrafter"/>
</dbReference>
<keyword evidence="13" id="KW-1185">Reference proteome</keyword>
<evidence type="ECO:0000256" key="4">
    <source>
        <dbReference type="ARBA" id="ARBA00022691"/>
    </source>
</evidence>
<dbReference type="GO" id="GO:0008168">
    <property type="term" value="F:methyltransferase activity"/>
    <property type="evidence" value="ECO:0007669"/>
    <property type="project" value="UniProtKB-KW"/>
</dbReference>
<keyword evidence="4" id="KW-0949">S-adenosyl-L-methionine</keyword>
<keyword evidence="2" id="KW-0489">Methyltransferase</keyword>
<reference evidence="12" key="1">
    <citation type="submission" date="2024-04" db="EMBL/GenBank/DDBJ databases">
        <authorList>
            <consortium name="Molecular Ecology Group"/>
        </authorList>
    </citation>
    <scope>NUCLEOTIDE SEQUENCE</scope>
</reference>
<organism evidence="12 13">
    <name type="scientific">Lasius platythorax</name>
    <dbReference type="NCBI Taxonomy" id="488582"/>
    <lineage>
        <taxon>Eukaryota</taxon>
        <taxon>Metazoa</taxon>
        <taxon>Ecdysozoa</taxon>
        <taxon>Arthropoda</taxon>
        <taxon>Hexapoda</taxon>
        <taxon>Insecta</taxon>
        <taxon>Pterygota</taxon>
        <taxon>Neoptera</taxon>
        <taxon>Endopterygota</taxon>
        <taxon>Hymenoptera</taxon>
        <taxon>Apocrita</taxon>
        <taxon>Aculeata</taxon>
        <taxon>Formicoidea</taxon>
        <taxon>Formicidae</taxon>
        <taxon>Formicinae</taxon>
        <taxon>Lasius</taxon>
        <taxon>Lasius</taxon>
    </lineage>
</organism>